<dbReference type="InterPro" id="IPR008766">
    <property type="entry name" value="Replication_gene_A-like"/>
</dbReference>
<dbReference type="Proteomes" id="UP000626148">
    <property type="component" value="Unassembled WGS sequence"/>
</dbReference>
<evidence type="ECO:0000256" key="3">
    <source>
        <dbReference type="ARBA" id="ARBA00022705"/>
    </source>
</evidence>
<dbReference type="GO" id="GO:0006260">
    <property type="term" value="P:DNA replication"/>
    <property type="evidence" value="ECO:0007669"/>
    <property type="project" value="UniProtKB-KW"/>
</dbReference>
<evidence type="ECO:0000256" key="1">
    <source>
        <dbReference type="ARBA" id="ARBA00003293"/>
    </source>
</evidence>
<comment type="caution">
    <text evidence="8">The sequence shown here is derived from an EMBL/GenBank/DDBJ whole genome shotgun (WGS) entry which is preliminary data.</text>
</comment>
<evidence type="ECO:0000256" key="4">
    <source>
        <dbReference type="ARBA" id="ARBA00022722"/>
    </source>
</evidence>
<evidence type="ECO:0000256" key="6">
    <source>
        <dbReference type="ARBA" id="ARBA00022801"/>
    </source>
</evidence>
<evidence type="ECO:0000259" key="7">
    <source>
        <dbReference type="Pfam" id="PF05840"/>
    </source>
</evidence>
<dbReference type="Pfam" id="PF05840">
    <property type="entry name" value="Phage_GPA"/>
    <property type="match status" value="1"/>
</dbReference>
<dbReference type="AlphaFoldDB" id="A0A918NA39"/>
<accession>A0A918NA39</accession>
<organism evidence="8 9">
    <name type="scientific">Saccharospirillum salsuginis</name>
    <dbReference type="NCBI Taxonomy" id="418750"/>
    <lineage>
        <taxon>Bacteria</taxon>
        <taxon>Pseudomonadati</taxon>
        <taxon>Pseudomonadota</taxon>
        <taxon>Gammaproteobacteria</taxon>
        <taxon>Oceanospirillales</taxon>
        <taxon>Saccharospirillaceae</taxon>
        <taxon>Saccharospirillum</taxon>
    </lineage>
</organism>
<keyword evidence="4" id="KW-0540">Nuclease</keyword>
<proteinExistence type="inferred from homology"/>
<dbReference type="GO" id="GO:0016787">
    <property type="term" value="F:hydrolase activity"/>
    <property type="evidence" value="ECO:0007669"/>
    <property type="project" value="UniProtKB-KW"/>
</dbReference>
<evidence type="ECO:0000313" key="8">
    <source>
        <dbReference type="EMBL" id="GGX55521.1"/>
    </source>
</evidence>
<keyword evidence="3" id="KW-0235">DNA replication</keyword>
<gene>
    <name evidence="8" type="ORF">GCM10007392_24010</name>
</gene>
<sequence>MEEYAQAHGYSGLFVTLTLPSEYHASYKKGHRNPRFNGSTPKDGNDHLMKLWAQIRAKLHRDNLRPFGLRVVEPHHDGCPHWHLMLFTPTGTETAIKHVFEHYTLKDSARADLLKHRLKIVDIDPARGSAAGYVAKYVSKNIDGAHLNTDQTGQPLKDTPTRIRAWASTWRIRQFQFMGTPPVGVWRELRRLMGASGGGGALGTAVEAADRGDWFGFMEAMQKPQVGGDGLGVELMKAHTETVNRYTGEIVTSQFNRYGEPLDGKVIGVCSGLFRMPTRVRHWLGTQFEPLKVIGLVGRQADNPVSFRGNLGLV</sequence>
<protein>
    <recommendedName>
        <fullName evidence="7">Replication gene A protein-like domain-containing protein</fullName>
    </recommendedName>
</protein>
<evidence type="ECO:0000313" key="9">
    <source>
        <dbReference type="Proteomes" id="UP000626148"/>
    </source>
</evidence>
<keyword evidence="9" id="KW-1185">Reference proteome</keyword>
<name>A0A918NA39_9GAMM</name>
<evidence type="ECO:0000256" key="5">
    <source>
        <dbReference type="ARBA" id="ARBA00022759"/>
    </source>
</evidence>
<keyword evidence="5" id="KW-0255">Endonuclease</keyword>
<reference evidence="8" key="1">
    <citation type="journal article" date="2014" name="Int. J. Syst. Evol. Microbiol.">
        <title>Complete genome sequence of Corynebacterium casei LMG S-19264T (=DSM 44701T), isolated from a smear-ripened cheese.</title>
        <authorList>
            <consortium name="US DOE Joint Genome Institute (JGI-PGF)"/>
            <person name="Walter F."/>
            <person name="Albersmeier A."/>
            <person name="Kalinowski J."/>
            <person name="Ruckert C."/>
        </authorList>
    </citation>
    <scope>NUCLEOTIDE SEQUENCE</scope>
    <source>
        <strain evidence="8">KCTC 22169</strain>
    </source>
</reference>
<feature type="domain" description="Replication gene A protein-like" evidence="7">
    <location>
        <begin position="1"/>
        <end position="144"/>
    </location>
</feature>
<evidence type="ECO:0000256" key="2">
    <source>
        <dbReference type="ARBA" id="ARBA00009260"/>
    </source>
</evidence>
<comment type="similarity">
    <text evidence="2">Belongs to the phage GPA family.</text>
</comment>
<comment type="function">
    <text evidence="1">Possible endonuclease which induces a single-strand cut and initiates DNA replication.</text>
</comment>
<reference evidence="8" key="2">
    <citation type="submission" date="2020-09" db="EMBL/GenBank/DDBJ databases">
        <authorList>
            <person name="Sun Q."/>
            <person name="Kim S."/>
        </authorList>
    </citation>
    <scope>NUCLEOTIDE SEQUENCE</scope>
    <source>
        <strain evidence="8">KCTC 22169</strain>
    </source>
</reference>
<keyword evidence="6" id="KW-0378">Hydrolase</keyword>
<dbReference type="EMBL" id="BMXR01000005">
    <property type="protein sequence ID" value="GGX55521.1"/>
    <property type="molecule type" value="Genomic_DNA"/>
</dbReference>
<dbReference type="GO" id="GO:0004519">
    <property type="term" value="F:endonuclease activity"/>
    <property type="evidence" value="ECO:0007669"/>
    <property type="project" value="UniProtKB-KW"/>
</dbReference>